<accession>A0ABQ8T5S3</accession>
<keyword evidence="2" id="KW-1185">Reference proteome</keyword>
<dbReference type="Proteomes" id="UP001148838">
    <property type="component" value="Unassembled WGS sequence"/>
</dbReference>
<sequence>MLGDHRANHKIPPFWLDDSPPLLRHVAMRPAVGCYNGWGNHRANHTIPSFLLDDLPPLLRHVDMRPAAGWSVLALHGL</sequence>
<organism evidence="1 2">
    <name type="scientific">Periplaneta americana</name>
    <name type="common">American cockroach</name>
    <name type="synonym">Blatta americana</name>
    <dbReference type="NCBI Taxonomy" id="6978"/>
    <lineage>
        <taxon>Eukaryota</taxon>
        <taxon>Metazoa</taxon>
        <taxon>Ecdysozoa</taxon>
        <taxon>Arthropoda</taxon>
        <taxon>Hexapoda</taxon>
        <taxon>Insecta</taxon>
        <taxon>Pterygota</taxon>
        <taxon>Neoptera</taxon>
        <taxon>Polyneoptera</taxon>
        <taxon>Dictyoptera</taxon>
        <taxon>Blattodea</taxon>
        <taxon>Blattoidea</taxon>
        <taxon>Blattidae</taxon>
        <taxon>Blattinae</taxon>
        <taxon>Periplaneta</taxon>
    </lineage>
</organism>
<evidence type="ECO:0000313" key="1">
    <source>
        <dbReference type="EMBL" id="KAJ4441839.1"/>
    </source>
</evidence>
<evidence type="ECO:0000313" key="2">
    <source>
        <dbReference type="Proteomes" id="UP001148838"/>
    </source>
</evidence>
<protein>
    <submittedName>
        <fullName evidence="1">Uncharacterized protein</fullName>
    </submittedName>
</protein>
<gene>
    <name evidence="1" type="ORF">ANN_11698</name>
</gene>
<name>A0ABQ8T5S3_PERAM</name>
<dbReference type="EMBL" id="JAJSOF020000015">
    <property type="protein sequence ID" value="KAJ4441839.1"/>
    <property type="molecule type" value="Genomic_DNA"/>
</dbReference>
<proteinExistence type="predicted"/>
<reference evidence="1 2" key="1">
    <citation type="journal article" date="2022" name="Allergy">
        <title>Genome assembly and annotation of Periplaneta americana reveal a comprehensive cockroach allergen profile.</title>
        <authorList>
            <person name="Wang L."/>
            <person name="Xiong Q."/>
            <person name="Saelim N."/>
            <person name="Wang L."/>
            <person name="Nong W."/>
            <person name="Wan A.T."/>
            <person name="Shi M."/>
            <person name="Liu X."/>
            <person name="Cao Q."/>
            <person name="Hui J.H.L."/>
            <person name="Sookrung N."/>
            <person name="Leung T.F."/>
            <person name="Tungtrongchitr A."/>
            <person name="Tsui S.K.W."/>
        </authorList>
    </citation>
    <scope>NUCLEOTIDE SEQUENCE [LARGE SCALE GENOMIC DNA]</scope>
    <source>
        <strain evidence="1">PWHHKU_190912</strain>
    </source>
</reference>
<comment type="caution">
    <text evidence="1">The sequence shown here is derived from an EMBL/GenBank/DDBJ whole genome shotgun (WGS) entry which is preliminary data.</text>
</comment>